<evidence type="ECO:0000313" key="1">
    <source>
        <dbReference type="EMBL" id="KWX18642.1"/>
    </source>
</evidence>
<dbReference type="EMBL" id="LRHK01000001">
    <property type="protein sequence ID" value="KWX18642.1"/>
    <property type="molecule type" value="Genomic_DNA"/>
</dbReference>
<dbReference type="AlphaFoldDB" id="A0A132P9K7"/>
<reference evidence="1" key="1">
    <citation type="submission" date="2016-01" db="EMBL/GenBank/DDBJ databases">
        <title>Molecular Mechanisms for transfer of large genomic segments between Enterococcus faecium strains.</title>
        <authorList>
            <person name="Garcia-Solache M.A."/>
            <person name="Lebreton F."/>
            <person name="Mclaughlin R.E."/>
            <person name="Whiteaker J.D."/>
            <person name="Gilmore M.S."/>
            <person name="Rice L.B."/>
        </authorList>
    </citation>
    <scope>NUCLEOTIDE SEQUENCE [LARGE SCALE GENOMIC DNA]</scope>
    <source>
        <strain evidence="1">D344RRF x C68</strain>
    </source>
</reference>
<proteinExistence type="predicted"/>
<reference evidence="2 5" key="3">
    <citation type="submission" date="2017-02" db="EMBL/GenBank/DDBJ databases">
        <title>Clonality and virulence of isolates of VRE in Hematopoietic Stem Cell Transplanted (HSCT) patients.</title>
        <authorList>
            <person name="Marchi A.P."/>
            <person name="Martins R.C."/>
            <person name="Marie S.K."/>
            <person name="Levin A.S."/>
            <person name="Costa S.F."/>
        </authorList>
    </citation>
    <scope>NUCLEOTIDE SEQUENCE [LARGE SCALE GENOMIC DNA]</scope>
    <source>
        <strain evidence="2 5">LIM1759</strain>
    </source>
</reference>
<evidence type="ECO:0000313" key="3">
    <source>
        <dbReference type="EMBL" id="SAM54265.1"/>
    </source>
</evidence>
<dbReference type="PATRIC" id="fig|1352.770.peg.933"/>
<protein>
    <submittedName>
        <fullName evidence="1">Uncharacterized protein</fullName>
    </submittedName>
</protein>
<gene>
    <name evidence="1" type="ORF">AWT83_09245</name>
    <name evidence="2" type="ORF">B1P95_12910</name>
    <name evidence="3" type="ORF">DTPHA_603025</name>
</gene>
<accession>A0A132P9K7</accession>
<reference evidence="3 4" key="2">
    <citation type="submission" date="2016-04" db="EMBL/GenBank/DDBJ databases">
        <authorList>
            <person name="Millard A."/>
        </authorList>
    </citation>
    <scope>NUCLEOTIDE SEQUENCE [LARGE SCALE GENOMIC DNA]</scope>
    <source>
        <strain evidence="3">Isolate 22</strain>
    </source>
</reference>
<name>A0A132P9K7_ENTFC</name>
<dbReference type="Proteomes" id="UP000191171">
    <property type="component" value="Unassembled WGS sequence"/>
</dbReference>
<evidence type="ECO:0000313" key="4">
    <source>
        <dbReference type="Proteomes" id="UP000183509"/>
    </source>
</evidence>
<dbReference type="RefSeq" id="WP_002305669.1">
    <property type="nucleotide sequence ID" value="NZ_AP022341.1"/>
</dbReference>
<dbReference type="Proteomes" id="UP000070452">
    <property type="component" value="Unassembled WGS sequence"/>
</dbReference>
<organism evidence="1">
    <name type="scientific">Enterococcus faecium</name>
    <name type="common">Streptococcus faecium</name>
    <dbReference type="NCBI Taxonomy" id="1352"/>
    <lineage>
        <taxon>Bacteria</taxon>
        <taxon>Bacillati</taxon>
        <taxon>Bacillota</taxon>
        <taxon>Bacilli</taxon>
        <taxon>Lactobacillales</taxon>
        <taxon>Enterococcaceae</taxon>
        <taxon>Enterococcus</taxon>
    </lineage>
</organism>
<sequence>MAMSEKAKKYLKEIKGAKTIPELKDVEIAIKRDGILAWAEFTKLNEAVEEKKVALRKKKQETSLQEILFWAYKKESDKLLKMMDEGADKDAIQMQVQRYDSIGQIIAEADLEDEYEV</sequence>
<evidence type="ECO:0000313" key="5">
    <source>
        <dbReference type="Proteomes" id="UP000191171"/>
    </source>
</evidence>
<comment type="caution">
    <text evidence="1">The sequence shown here is derived from an EMBL/GenBank/DDBJ whole genome shotgun (WGS) entry which is preliminary data.</text>
</comment>
<dbReference type="EMBL" id="FKLM01000127">
    <property type="protein sequence ID" value="SAM54265.1"/>
    <property type="molecule type" value="Genomic_DNA"/>
</dbReference>
<dbReference type="Proteomes" id="UP000183509">
    <property type="component" value="Unassembled WGS sequence"/>
</dbReference>
<evidence type="ECO:0000313" key="2">
    <source>
        <dbReference type="EMBL" id="OOL80091.1"/>
    </source>
</evidence>
<dbReference type="EMBL" id="MVGJ01000091">
    <property type="protein sequence ID" value="OOL80091.1"/>
    <property type="molecule type" value="Genomic_DNA"/>
</dbReference>